<keyword evidence="12" id="KW-0496">Mitochondrion</keyword>
<comment type="subunit">
    <text evidence="15">Interacts with ACO1. Interacts with ISCU (cytoplasmic form).</text>
</comment>
<dbReference type="Gene3D" id="3.30.920.10">
    <property type="entry name" value="Frataxin/CyaY"/>
    <property type="match status" value="1"/>
</dbReference>
<dbReference type="InterPro" id="IPR002908">
    <property type="entry name" value="Frataxin/CyaY"/>
</dbReference>
<dbReference type="FunFam" id="3.30.920.10:FF:000002">
    <property type="entry name" value="Frataxin, mitochondrial"/>
    <property type="match status" value="1"/>
</dbReference>
<keyword evidence="8" id="KW-0809">Transit peptide</keyword>
<dbReference type="PANTHER" id="PTHR16821:SF2">
    <property type="entry name" value="FRATAXIN, MITOCHONDRIAL"/>
    <property type="match status" value="1"/>
</dbReference>
<evidence type="ECO:0000256" key="16">
    <source>
        <dbReference type="ARBA" id="ARBA00047990"/>
    </source>
</evidence>
<dbReference type="Pfam" id="PF01491">
    <property type="entry name" value="Frataxin_Cyay"/>
    <property type="match status" value="1"/>
</dbReference>
<comment type="catalytic activity">
    <reaction evidence="16">
        <text>4 Fe(2+) + O2 + 4 H(+) = 4 Fe(3+) + 2 H2O</text>
        <dbReference type="Rhea" id="RHEA:11148"/>
        <dbReference type="ChEBI" id="CHEBI:15377"/>
        <dbReference type="ChEBI" id="CHEBI:15378"/>
        <dbReference type="ChEBI" id="CHEBI:15379"/>
        <dbReference type="ChEBI" id="CHEBI:29033"/>
        <dbReference type="ChEBI" id="CHEBI:29034"/>
        <dbReference type="EC" id="1.16.3.1"/>
    </reaction>
</comment>
<keyword evidence="5" id="KW-0409">Iron storage</keyword>
<dbReference type="EC" id="1.16.3.1" evidence="3"/>
<dbReference type="GO" id="GO:0006879">
    <property type="term" value="P:intracellular iron ion homeostasis"/>
    <property type="evidence" value="ECO:0007669"/>
    <property type="project" value="UniProtKB-KW"/>
</dbReference>
<keyword evidence="6" id="KW-0813">Transport</keyword>
<dbReference type="GO" id="GO:0034986">
    <property type="term" value="F:iron chaperone activity"/>
    <property type="evidence" value="ECO:0007669"/>
    <property type="project" value="TreeGrafter"/>
</dbReference>
<evidence type="ECO:0000256" key="1">
    <source>
        <dbReference type="ARBA" id="ARBA00004173"/>
    </source>
</evidence>
<evidence type="ECO:0000256" key="9">
    <source>
        <dbReference type="ARBA" id="ARBA00023002"/>
    </source>
</evidence>
<dbReference type="GO" id="GO:0005739">
    <property type="term" value="C:mitochondrion"/>
    <property type="evidence" value="ECO:0007669"/>
    <property type="project" value="UniProtKB-SubCell"/>
</dbReference>
<reference evidence="17 18" key="1">
    <citation type="journal article" date="2019" name="Mol. Ecol. Resour.">
        <title>Chromosome-level genome assembly of Triplophysa tibetana, a fish adapted to the harsh high-altitude environment of the Tibetan Plateau.</title>
        <authorList>
            <person name="Yang X."/>
            <person name="Liu H."/>
            <person name="Ma Z."/>
            <person name="Zou Y."/>
            <person name="Zou M."/>
            <person name="Mao Y."/>
            <person name="Li X."/>
            <person name="Wang H."/>
            <person name="Chen T."/>
            <person name="Wang W."/>
            <person name="Yang R."/>
        </authorList>
    </citation>
    <scope>NUCLEOTIDE SEQUENCE [LARGE SCALE GENOMIC DNA]</scope>
    <source>
        <strain evidence="17">TTIB1903HZAU</strain>
        <tissue evidence="17">Muscle</tissue>
    </source>
</reference>
<comment type="similarity">
    <text evidence="2">Belongs to the frataxin family.</text>
</comment>
<sequence length="208" mass="23808">MSMLNNQYRCLYLLRLSSRWKCQQQASRLSTLNGGLYSTEITSVCGGRLKSICTVKTDLRTKLCGGHTHSKRREFNLSTPFMEVNTDQFRELTEREYEKLADETLDALAEFLEDLADESFTGMDYDVVFSGGVLTMKVGSGHGTYVINKQTPNQQIWLSSPTSGPKRYDWMGERWVYARDGMTLHELLSKELAIIFQTNIDLSRLIYS</sequence>
<comment type="caution">
    <text evidence="17">The sequence shown here is derived from an EMBL/GenBank/DDBJ whole genome shotgun (WGS) entry which is preliminary data.</text>
</comment>
<dbReference type="InterPro" id="IPR036524">
    <property type="entry name" value="Frataxin/CyaY_sf"/>
</dbReference>
<dbReference type="NCBIfam" id="TIGR03422">
    <property type="entry name" value="mito_frataxin"/>
    <property type="match status" value="1"/>
</dbReference>
<name>A0A5A9NZM1_9TELE</name>
<dbReference type="GO" id="GO:0051537">
    <property type="term" value="F:2 iron, 2 sulfur cluster binding"/>
    <property type="evidence" value="ECO:0007669"/>
    <property type="project" value="TreeGrafter"/>
</dbReference>
<comment type="subcellular location">
    <subcellularLocation>
        <location evidence="1">Mitochondrion</location>
    </subcellularLocation>
</comment>
<dbReference type="AlphaFoldDB" id="A0A5A9NZM1"/>
<dbReference type="PANTHER" id="PTHR16821">
    <property type="entry name" value="FRATAXIN"/>
    <property type="match status" value="1"/>
</dbReference>
<dbReference type="CDD" id="cd00503">
    <property type="entry name" value="Frataxin"/>
    <property type="match status" value="1"/>
</dbReference>
<dbReference type="GO" id="GO:0008199">
    <property type="term" value="F:ferric iron binding"/>
    <property type="evidence" value="ECO:0007669"/>
    <property type="project" value="InterPro"/>
</dbReference>
<evidence type="ECO:0000256" key="10">
    <source>
        <dbReference type="ARBA" id="ARBA00023004"/>
    </source>
</evidence>
<keyword evidence="13" id="KW-0350">Heme biosynthesis</keyword>
<comment type="function">
    <text evidence="14">Modulates the RNA-binding activity of ACO1. May be involved in the cytoplasmic iron-sulfur protein biogenesis. May contribute to oxidative stress resistance and overall cell survival.</text>
</comment>
<dbReference type="EMBL" id="SOYY01000012">
    <property type="protein sequence ID" value="KAA0714311.1"/>
    <property type="molecule type" value="Genomic_DNA"/>
</dbReference>
<dbReference type="GO" id="GO:0016226">
    <property type="term" value="P:iron-sulfur cluster assembly"/>
    <property type="evidence" value="ECO:0007669"/>
    <property type="project" value="InterPro"/>
</dbReference>
<dbReference type="Proteomes" id="UP000324632">
    <property type="component" value="Chromosome 12"/>
</dbReference>
<dbReference type="InterPro" id="IPR020895">
    <property type="entry name" value="Frataxin_CS"/>
</dbReference>
<dbReference type="GO" id="GO:0008198">
    <property type="term" value="F:ferrous iron binding"/>
    <property type="evidence" value="ECO:0007669"/>
    <property type="project" value="TreeGrafter"/>
</dbReference>
<evidence type="ECO:0000256" key="5">
    <source>
        <dbReference type="ARBA" id="ARBA00022434"/>
    </source>
</evidence>
<gene>
    <name evidence="17" type="ORF">E1301_Tti007459</name>
</gene>
<evidence type="ECO:0000256" key="8">
    <source>
        <dbReference type="ARBA" id="ARBA00022946"/>
    </source>
</evidence>
<evidence type="ECO:0000256" key="13">
    <source>
        <dbReference type="ARBA" id="ARBA00023133"/>
    </source>
</evidence>
<dbReference type="PROSITE" id="PS50810">
    <property type="entry name" value="FRATAXIN_2"/>
    <property type="match status" value="1"/>
</dbReference>
<keyword evidence="9" id="KW-0560">Oxidoreductase</keyword>
<evidence type="ECO:0000256" key="6">
    <source>
        <dbReference type="ARBA" id="ARBA00022448"/>
    </source>
</evidence>
<keyword evidence="18" id="KW-1185">Reference proteome</keyword>
<dbReference type="SMART" id="SM01219">
    <property type="entry name" value="Frataxin_Cyay"/>
    <property type="match status" value="1"/>
</dbReference>
<keyword evidence="7" id="KW-0410">Iron transport</keyword>
<dbReference type="GO" id="GO:0006783">
    <property type="term" value="P:heme biosynthetic process"/>
    <property type="evidence" value="ECO:0007669"/>
    <property type="project" value="UniProtKB-KW"/>
</dbReference>
<protein>
    <recommendedName>
        <fullName evidence="4">Frataxin, mitochondrial</fullName>
        <ecNumber evidence="3">1.16.3.1</ecNumber>
    </recommendedName>
</protein>
<dbReference type="InterPro" id="IPR017789">
    <property type="entry name" value="Frataxin"/>
</dbReference>
<dbReference type="PROSITE" id="PS01344">
    <property type="entry name" value="FRATAXIN_1"/>
    <property type="match status" value="1"/>
</dbReference>
<accession>A0A5A9NZM1</accession>
<evidence type="ECO:0000256" key="4">
    <source>
        <dbReference type="ARBA" id="ARBA00014720"/>
    </source>
</evidence>
<evidence type="ECO:0000256" key="7">
    <source>
        <dbReference type="ARBA" id="ARBA00022496"/>
    </source>
</evidence>
<dbReference type="SUPFAM" id="SSF55387">
    <property type="entry name" value="Frataxin/Nqo15-like"/>
    <property type="match status" value="1"/>
</dbReference>
<keyword evidence="11" id="KW-0406">Ion transport</keyword>
<dbReference type="GO" id="GO:0006826">
    <property type="term" value="P:iron ion transport"/>
    <property type="evidence" value="ECO:0007669"/>
    <property type="project" value="UniProtKB-KW"/>
</dbReference>
<evidence type="ECO:0000256" key="11">
    <source>
        <dbReference type="ARBA" id="ARBA00023065"/>
    </source>
</evidence>
<evidence type="ECO:0000313" key="18">
    <source>
        <dbReference type="Proteomes" id="UP000324632"/>
    </source>
</evidence>
<dbReference type="GO" id="GO:0004322">
    <property type="term" value="F:ferroxidase activity"/>
    <property type="evidence" value="ECO:0007669"/>
    <property type="project" value="UniProtKB-EC"/>
</dbReference>
<evidence type="ECO:0000256" key="12">
    <source>
        <dbReference type="ARBA" id="ARBA00023128"/>
    </source>
</evidence>
<evidence type="ECO:0000313" key="17">
    <source>
        <dbReference type="EMBL" id="KAA0714311.1"/>
    </source>
</evidence>
<keyword evidence="10" id="KW-0408">Iron</keyword>
<evidence type="ECO:0000256" key="2">
    <source>
        <dbReference type="ARBA" id="ARBA00008183"/>
    </source>
</evidence>
<evidence type="ECO:0000256" key="14">
    <source>
        <dbReference type="ARBA" id="ARBA00045532"/>
    </source>
</evidence>
<proteinExistence type="inferred from homology"/>
<organism evidence="17 18">
    <name type="scientific">Triplophysa tibetana</name>
    <dbReference type="NCBI Taxonomy" id="1572043"/>
    <lineage>
        <taxon>Eukaryota</taxon>
        <taxon>Metazoa</taxon>
        <taxon>Chordata</taxon>
        <taxon>Craniata</taxon>
        <taxon>Vertebrata</taxon>
        <taxon>Euteleostomi</taxon>
        <taxon>Actinopterygii</taxon>
        <taxon>Neopterygii</taxon>
        <taxon>Teleostei</taxon>
        <taxon>Ostariophysi</taxon>
        <taxon>Cypriniformes</taxon>
        <taxon>Nemacheilidae</taxon>
        <taxon>Triplophysa</taxon>
    </lineage>
</organism>
<dbReference type="NCBIfam" id="TIGR03421">
    <property type="entry name" value="FeS_CyaY"/>
    <property type="match status" value="1"/>
</dbReference>
<evidence type="ECO:0000256" key="15">
    <source>
        <dbReference type="ARBA" id="ARBA00046911"/>
    </source>
</evidence>
<evidence type="ECO:0000256" key="3">
    <source>
        <dbReference type="ARBA" id="ARBA00013107"/>
    </source>
</evidence>